<dbReference type="GO" id="GO:0006083">
    <property type="term" value="P:acetate metabolic process"/>
    <property type="evidence" value="ECO:0007669"/>
    <property type="project" value="TreeGrafter"/>
</dbReference>
<dbReference type="EMBL" id="CYZU01000013">
    <property type="protein sequence ID" value="CUO27082.1"/>
    <property type="molecule type" value="Genomic_DNA"/>
</dbReference>
<keyword evidence="6 9" id="KW-0418">Kinase</keyword>
<dbReference type="AlphaFoldDB" id="A0A174DN74"/>
<keyword evidence="4 9" id="KW-0808">Transferase</keyword>
<dbReference type="GO" id="GO:0005737">
    <property type="term" value="C:cytoplasm"/>
    <property type="evidence" value="ECO:0007669"/>
    <property type="project" value="UniProtKB-SubCell"/>
</dbReference>
<dbReference type="PRINTS" id="PR00471">
    <property type="entry name" value="ACETATEKNASE"/>
</dbReference>
<dbReference type="PANTHER" id="PTHR21060">
    <property type="entry name" value="ACETATE KINASE"/>
    <property type="match status" value="1"/>
</dbReference>
<comment type="subcellular location">
    <subcellularLocation>
        <location evidence="1 9">Cytoplasm</location>
    </subcellularLocation>
</comment>
<evidence type="ECO:0000256" key="7">
    <source>
        <dbReference type="ARBA" id="ARBA00022840"/>
    </source>
</evidence>
<dbReference type="HAMAP" id="MF_00542">
    <property type="entry name" value="Butyrate_kinase"/>
    <property type="match status" value="1"/>
</dbReference>
<dbReference type="GO" id="GO:0047761">
    <property type="term" value="F:butyrate kinase activity"/>
    <property type="evidence" value="ECO:0007669"/>
    <property type="project" value="UniProtKB-UniRule"/>
</dbReference>
<keyword evidence="3 9" id="KW-0963">Cytoplasm</keyword>
<dbReference type="InterPro" id="IPR000890">
    <property type="entry name" value="Aliphatic_acid_kin_short-chain"/>
</dbReference>
<evidence type="ECO:0000256" key="1">
    <source>
        <dbReference type="ARBA" id="ARBA00004496"/>
    </source>
</evidence>
<dbReference type="STRING" id="39482.ERS852491_01724"/>
<evidence type="ECO:0000256" key="8">
    <source>
        <dbReference type="ARBA" id="ARBA00048596"/>
    </source>
</evidence>
<evidence type="ECO:0000256" key="6">
    <source>
        <dbReference type="ARBA" id="ARBA00022777"/>
    </source>
</evidence>
<dbReference type="PROSITE" id="PS01076">
    <property type="entry name" value="ACETATE_KINASE_2"/>
    <property type="match status" value="1"/>
</dbReference>
<evidence type="ECO:0000256" key="4">
    <source>
        <dbReference type="ARBA" id="ARBA00022679"/>
    </source>
</evidence>
<dbReference type="NCBIfam" id="NF002834">
    <property type="entry name" value="PRK03011.1-5"/>
    <property type="match status" value="1"/>
</dbReference>
<sequence length="373" mass="41020">MYRILTLNFGGTSAKLSVWEDEICVEDYSMDYTQEEIDLSLTSEQEVELKTKKVLEWLNSIHMEVADFDAIAPRFGGMFYGGEGGTFVVEGALEEHLKSMYHPDKSATHATYLTYEIAMRLQEGIKKEIPLLTTDPSTVNQFLPEARITGNPLFYKRASFHALNHRAVARRAAKDLGSRYEDVNLIVVHMGGGVSVGAHEHGRIIDVNDSSGDGDGAFSPNRAGTLPTGQLVHLCYSGKYTERQVFKLLKGEAGLKAYLGTEDLREIEKRIEEGDTEAELVFKALAYQISREIGACYAALCGEADAIVLTAGMSHSTALVELIRQRVGKLAPLCTYPGGFENEALALGALRVLNGEEQPAVYEGESRNMQAII</sequence>
<dbReference type="EC" id="2.7.2.7" evidence="9"/>
<dbReference type="OrthoDB" id="9771859at2"/>
<comment type="similarity">
    <text evidence="2 9 10">Belongs to the acetokinase family.</text>
</comment>
<dbReference type="CDD" id="cd24011">
    <property type="entry name" value="ASKHA_NBD_BK"/>
    <property type="match status" value="1"/>
</dbReference>
<evidence type="ECO:0000256" key="5">
    <source>
        <dbReference type="ARBA" id="ARBA00022741"/>
    </source>
</evidence>
<dbReference type="Gene3D" id="3.30.420.40">
    <property type="match status" value="2"/>
</dbReference>
<dbReference type="PANTHER" id="PTHR21060:SF3">
    <property type="entry name" value="BUTYRATE KINASE 2-RELATED"/>
    <property type="match status" value="1"/>
</dbReference>
<dbReference type="GO" id="GO:0008776">
    <property type="term" value="F:acetate kinase activity"/>
    <property type="evidence" value="ECO:0007669"/>
    <property type="project" value="TreeGrafter"/>
</dbReference>
<dbReference type="SUPFAM" id="SSF53067">
    <property type="entry name" value="Actin-like ATPase domain"/>
    <property type="match status" value="2"/>
</dbReference>
<dbReference type="InterPro" id="IPR023865">
    <property type="entry name" value="Aliphatic_acid_kinase_CS"/>
</dbReference>
<dbReference type="Proteomes" id="UP000095544">
    <property type="component" value="Unassembled WGS sequence"/>
</dbReference>
<dbReference type="InterPro" id="IPR011245">
    <property type="entry name" value="Butyrate_kin"/>
</dbReference>
<dbReference type="RefSeq" id="WP_055152600.1">
    <property type="nucleotide sequence ID" value="NZ_CYZU01000013.1"/>
</dbReference>
<comment type="catalytic activity">
    <reaction evidence="8 9">
        <text>butanoate + ATP = butanoyl phosphate + ADP</text>
        <dbReference type="Rhea" id="RHEA:13585"/>
        <dbReference type="ChEBI" id="CHEBI:17968"/>
        <dbReference type="ChEBI" id="CHEBI:30616"/>
        <dbReference type="ChEBI" id="CHEBI:58079"/>
        <dbReference type="ChEBI" id="CHEBI:456216"/>
        <dbReference type="EC" id="2.7.2.7"/>
    </reaction>
</comment>
<evidence type="ECO:0000256" key="2">
    <source>
        <dbReference type="ARBA" id="ARBA00008748"/>
    </source>
</evidence>
<protein>
    <recommendedName>
        <fullName evidence="9">Probable butyrate kinase</fullName>
        <shortName evidence="9">BK</shortName>
        <ecNumber evidence="9">2.7.2.7</ecNumber>
    </recommendedName>
    <alternativeName>
        <fullName evidence="9">Branched-chain carboxylic acid kinase</fullName>
    </alternativeName>
</protein>
<gene>
    <name evidence="11" type="primary">buk2</name>
    <name evidence="9" type="synonym">buk</name>
    <name evidence="11" type="ORF">ERS852491_01724</name>
</gene>
<keyword evidence="5 9" id="KW-0547">Nucleotide-binding</keyword>
<organism evidence="11 12">
    <name type="scientific">Faecalicatena contorta</name>
    <dbReference type="NCBI Taxonomy" id="39482"/>
    <lineage>
        <taxon>Bacteria</taxon>
        <taxon>Bacillati</taxon>
        <taxon>Bacillota</taxon>
        <taxon>Clostridia</taxon>
        <taxon>Lachnospirales</taxon>
        <taxon>Lachnospiraceae</taxon>
        <taxon>Faecalicatena</taxon>
    </lineage>
</organism>
<reference evidence="11 12" key="1">
    <citation type="submission" date="2015-09" db="EMBL/GenBank/DDBJ databases">
        <authorList>
            <consortium name="Pathogen Informatics"/>
        </authorList>
    </citation>
    <scope>NUCLEOTIDE SEQUENCE [LARGE SCALE GENOMIC DNA]</scope>
    <source>
        <strain evidence="11 12">2789STDY5834876</strain>
    </source>
</reference>
<evidence type="ECO:0000313" key="12">
    <source>
        <dbReference type="Proteomes" id="UP000095544"/>
    </source>
</evidence>
<dbReference type="GO" id="GO:0005524">
    <property type="term" value="F:ATP binding"/>
    <property type="evidence" value="ECO:0007669"/>
    <property type="project" value="UniProtKB-KW"/>
</dbReference>
<dbReference type="InterPro" id="IPR043129">
    <property type="entry name" value="ATPase_NBD"/>
</dbReference>
<evidence type="ECO:0000256" key="10">
    <source>
        <dbReference type="RuleBase" id="RU003835"/>
    </source>
</evidence>
<name>A0A174DN74_9FIRM</name>
<evidence type="ECO:0000256" key="3">
    <source>
        <dbReference type="ARBA" id="ARBA00022490"/>
    </source>
</evidence>
<keyword evidence="7 9" id="KW-0067">ATP-binding</keyword>
<accession>A0A174DN74</accession>
<dbReference type="PIRSF" id="PIRSF036458">
    <property type="entry name" value="Butyrate_kin"/>
    <property type="match status" value="1"/>
</dbReference>
<dbReference type="NCBIfam" id="TIGR02707">
    <property type="entry name" value="butyr_kinase"/>
    <property type="match status" value="1"/>
</dbReference>
<dbReference type="Pfam" id="PF00871">
    <property type="entry name" value="Acetate_kinase"/>
    <property type="match status" value="1"/>
</dbReference>
<evidence type="ECO:0000313" key="11">
    <source>
        <dbReference type="EMBL" id="CUO27082.1"/>
    </source>
</evidence>
<proteinExistence type="inferred from homology"/>
<evidence type="ECO:0000256" key="9">
    <source>
        <dbReference type="HAMAP-Rule" id="MF_00542"/>
    </source>
</evidence>